<keyword evidence="2" id="KW-1185">Reference proteome</keyword>
<protein>
    <submittedName>
        <fullName evidence="1">Uncharacterized protein</fullName>
    </submittedName>
</protein>
<dbReference type="EMBL" id="PDWZ02000021">
    <property type="protein sequence ID" value="KAB2098795.1"/>
    <property type="molecule type" value="Genomic_DNA"/>
</dbReference>
<evidence type="ECO:0000313" key="2">
    <source>
        <dbReference type="Proteomes" id="UP000293547"/>
    </source>
</evidence>
<organism evidence="1 2">
    <name type="scientific">Alternaria gaisen</name>
    <dbReference type="NCBI Taxonomy" id="167740"/>
    <lineage>
        <taxon>Eukaryota</taxon>
        <taxon>Fungi</taxon>
        <taxon>Dikarya</taxon>
        <taxon>Ascomycota</taxon>
        <taxon>Pezizomycotina</taxon>
        <taxon>Dothideomycetes</taxon>
        <taxon>Pleosporomycetidae</taxon>
        <taxon>Pleosporales</taxon>
        <taxon>Pleosporineae</taxon>
        <taxon>Pleosporaceae</taxon>
        <taxon>Alternaria</taxon>
        <taxon>Alternaria sect. Alternaria</taxon>
    </lineage>
</organism>
<reference evidence="1 2" key="1">
    <citation type="journal article" date="2019" name="bioRxiv">
        <title>Genomics, evolutionary history and diagnostics of the Alternaria alternata species group including apple and Asian pear pathotypes.</title>
        <authorList>
            <person name="Armitage A.D."/>
            <person name="Cockerton H.M."/>
            <person name="Sreenivasaprasad S."/>
            <person name="Woodhall J.W."/>
            <person name="Lane C.R."/>
            <person name="Harrison R.J."/>
            <person name="Clarkson J.P."/>
        </authorList>
    </citation>
    <scope>NUCLEOTIDE SEQUENCE [LARGE SCALE GENOMIC DNA]</scope>
    <source>
        <strain evidence="1 2">FERA 650</strain>
    </source>
</reference>
<gene>
    <name evidence="1" type="ORF">AG0111_0g12877</name>
</gene>
<comment type="caution">
    <text evidence="1">The sequence shown here is derived from an EMBL/GenBank/DDBJ whole genome shotgun (WGS) entry which is preliminary data.</text>
</comment>
<proteinExistence type="predicted"/>
<sequence length="331" mass="37365">MATLPDPSPYLNFLISPRIPPELVLKTIQHLPFNDGTLITAIRSAHPRLRAIFKNYEKSITGSFMRKELRHAETDFSRQDGRLNVDWLADCVSKYDIVDDVMDALCSEHNFNAVLRHNISLANAGLLLLYKLVSIASHTGRLTYIKSLPQDPLTAIYLILHHATLSARYHGSGWINQRTYGRFMDANQVSLRCELEFCFAEAALVLGPEFISDSLLHHDTSNAETVLLNFYVDHGTHDWAWPCWGDGKGEFEPPRVHGPQREPGKERSLFTTLLERLVECMGCGLGDVRTRVERELETRHHSLAYLSLAGKARLLEGKNVEDGHGKAGRQI</sequence>
<evidence type="ECO:0000313" key="1">
    <source>
        <dbReference type="EMBL" id="KAB2098795.1"/>
    </source>
</evidence>
<name>A0ACB6F381_9PLEO</name>
<dbReference type="Proteomes" id="UP000293547">
    <property type="component" value="Unassembled WGS sequence"/>
</dbReference>
<accession>A0ACB6F381</accession>